<dbReference type="PANTHER" id="PTHR33710:SF62">
    <property type="entry name" value="DUF4283 DOMAIN PROTEIN"/>
    <property type="match status" value="1"/>
</dbReference>
<dbReference type="Proteomes" id="UP000235220">
    <property type="component" value="Chromosome 16"/>
</dbReference>
<dbReference type="SUPFAM" id="SSF56219">
    <property type="entry name" value="DNase I-like"/>
    <property type="match status" value="1"/>
</dbReference>
<dbReference type="InParanoid" id="A0A6P9E1X3"/>
<evidence type="ECO:0000313" key="1">
    <source>
        <dbReference type="Proteomes" id="UP000235220"/>
    </source>
</evidence>
<dbReference type="PANTHER" id="PTHR33710">
    <property type="entry name" value="BNAC02G09200D PROTEIN"/>
    <property type="match status" value="1"/>
</dbReference>
<dbReference type="InterPro" id="IPR036691">
    <property type="entry name" value="Endo/exonu/phosph_ase_sf"/>
</dbReference>
<sequence length="227" mass="27057">MGGRPRAETQMADFRKALDDNRLFDLGWKGNKYTWSNKHMDNTFTKERLDRAVANQKWSELFCDRVVETLNVVQSDHMALMLDLRQQFLVNRKRRRVFRFEAKWIRDEEGVGVVDRAWRRADADPNPIRNIQRKLIGCKGVLIRWGNSKDKEVVNLLKQKTEWLKREQESEGPHNAELIRKLQEEMGALLGQEDLKWRQRAKKAWYQLGDKNTKYFHSCATQRRKKN</sequence>
<dbReference type="Gene3D" id="3.60.10.10">
    <property type="entry name" value="Endonuclease/exonuclease/phosphatase"/>
    <property type="match status" value="1"/>
</dbReference>
<evidence type="ECO:0000313" key="2">
    <source>
        <dbReference type="RefSeq" id="XP_035542085.1"/>
    </source>
</evidence>
<dbReference type="OrthoDB" id="1935089at2759"/>
<dbReference type="KEGG" id="jre:118344794"/>
<dbReference type="RefSeq" id="XP_035542085.1">
    <property type="nucleotide sequence ID" value="XM_035686192.1"/>
</dbReference>
<name>A0A6P9E1X3_JUGRE</name>
<reference evidence="2" key="1">
    <citation type="submission" date="2025-08" db="UniProtKB">
        <authorList>
            <consortium name="RefSeq"/>
        </authorList>
    </citation>
    <scope>IDENTIFICATION</scope>
    <source>
        <tissue evidence="2">Leaves</tissue>
    </source>
</reference>
<gene>
    <name evidence="2" type="primary">LOC118344794</name>
</gene>
<organism evidence="1 2">
    <name type="scientific">Juglans regia</name>
    <name type="common">English walnut</name>
    <dbReference type="NCBI Taxonomy" id="51240"/>
    <lineage>
        <taxon>Eukaryota</taxon>
        <taxon>Viridiplantae</taxon>
        <taxon>Streptophyta</taxon>
        <taxon>Embryophyta</taxon>
        <taxon>Tracheophyta</taxon>
        <taxon>Spermatophyta</taxon>
        <taxon>Magnoliopsida</taxon>
        <taxon>eudicotyledons</taxon>
        <taxon>Gunneridae</taxon>
        <taxon>Pentapetalae</taxon>
        <taxon>rosids</taxon>
        <taxon>fabids</taxon>
        <taxon>Fagales</taxon>
        <taxon>Juglandaceae</taxon>
        <taxon>Juglans</taxon>
    </lineage>
</organism>
<protein>
    <submittedName>
        <fullName evidence="2">Uncharacterized protein LOC118344794</fullName>
    </submittedName>
</protein>
<proteinExistence type="predicted"/>
<dbReference type="AlphaFoldDB" id="A0A6P9E1X3"/>
<dbReference type="GeneID" id="118344794"/>
<keyword evidence="1" id="KW-1185">Reference proteome</keyword>
<accession>A0A6P9E1X3</accession>